<keyword evidence="2" id="KW-1185">Reference proteome</keyword>
<organism evidence="1 2">
    <name type="scientific">Neokomagataea thailandica NBRC 106555</name>
    <dbReference type="NCBI Taxonomy" id="1223520"/>
    <lineage>
        <taxon>Bacteria</taxon>
        <taxon>Pseudomonadati</taxon>
        <taxon>Pseudomonadota</taxon>
        <taxon>Alphaproteobacteria</taxon>
        <taxon>Acetobacterales</taxon>
        <taxon>Acetobacteraceae</taxon>
        <taxon>Neokomagataea</taxon>
    </lineage>
</organism>
<comment type="caution">
    <text evidence="1">The sequence shown here is derived from an EMBL/GenBank/DDBJ whole genome shotgun (WGS) entry which is preliminary data.</text>
</comment>
<dbReference type="Proteomes" id="UP001062632">
    <property type="component" value="Unassembled WGS sequence"/>
</dbReference>
<accession>A0ABQ0QN55</accession>
<protein>
    <submittedName>
        <fullName evidence="1">Uncharacterized protein</fullName>
    </submittedName>
</protein>
<sequence length="51" mass="5509">MTWGIWEAATVTPTLAIAVRKAKEKLIARAANNRKGRLISVNKFPGATGTK</sequence>
<reference evidence="1 2" key="1">
    <citation type="submission" date="2013-04" db="EMBL/GenBank/DDBJ databases">
        <title>The genome sequencing project of 58 acetic acid bacteria.</title>
        <authorList>
            <person name="Okamoto-Kainuma A."/>
            <person name="Ishikawa M."/>
            <person name="Umino S."/>
            <person name="Koizumi Y."/>
            <person name="Shiwa Y."/>
            <person name="Yoshikawa H."/>
            <person name="Matsutani M."/>
            <person name="Matsushita K."/>
        </authorList>
    </citation>
    <scope>NUCLEOTIDE SEQUENCE [LARGE SCALE GENOMIC DNA]</scope>
    <source>
        <strain evidence="1 2">NBRC 106555</strain>
    </source>
</reference>
<proteinExistence type="predicted"/>
<gene>
    <name evidence="1" type="ORF">AA106555_0448</name>
</gene>
<name>A0ABQ0QN55_9PROT</name>
<dbReference type="EMBL" id="BAQC01000009">
    <property type="protein sequence ID" value="GBR51138.1"/>
    <property type="molecule type" value="Genomic_DNA"/>
</dbReference>
<evidence type="ECO:0000313" key="1">
    <source>
        <dbReference type="EMBL" id="GBR51138.1"/>
    </source>
</evidence>
<evidence type="ECO:0000313" key="2">
    <source>
        <dbReference type="Proteomes" id="UP001062632"/>
    </source>
</evidence>